<evidence type="ECO:0000256" key="5">
    <source>
        <dbReference type="ARBA" id="ARBA00023239"/>
    </source>
</evidence>
<dbReference type="PRINTS" id="PR00415">
    <property type="entry name" value="ACONITASE"/>
</dbReference>
<dbReference type="SUPFAM" id="SSF53732">
    <property type="entry name" value="Aconitase iron-sulfur domain"/>
    <property type="match status" value="1"/>
</dbReference>
<name>A0ABT3AXJ0_9CYAN</name>
<dbReference type="InterPro" id="IPR036008">
    <property type="entry name" value="Aconitase_4Fe-4S_dom"/>
</dbReference>
<protein>
    <submittedName>
        <fullName evidence="7">Aconitase/3-isopropylmalate dehydratase large subunit family protein</fullName>
        <ecNumber evidence="7">4.2.1.33</ecNumber>
    </submittedName>
</protein>
<feature type="domain" description="Aconitase/3-isopropylmalate dehydratase large subunit alpha/beta/alpha" evidence="6">
    <location>
        <begin position="55"/>
        <end position="415"/>
    </location>
</feature>
<evidence type="ECO:0000259" key="6">
    <source>
        <dbReference type="Pfam" id="PF00330"/>
    </source>
</evidence>
<dbReference type="GO" id="GO:0003861">
    <property type="term" value="F:3-isopropylmalate dehydratase activity"/>
    <property type="evidence" value="ECO:0007669"/>
    <property type="project" value="UniProtKB-EC"/>
</dbReference>
<evidence type="ECO:0000313" key="8">
    <source>
        <dbReference type="Proteomes" id="UP001526143"/>
    </source>
</evidence>
<dbReference type="InterPro" id="IPR050067">
    <property type="entry name" value="IPM_dehydratase_rel_enz"/>
</dbReference>
<dbReference type="EMBL" id="JAOWRF010000140">
    <property type="protein sequence ID" value="MCV3213715.1"/>
    <property type="molecule type" value="Genomic_DNA"/>
</dbReference>
<reference evidence="7 8" key="1">
    <citation type="submission" date="2022-10" db="EMBL/GenBank/DDBJ databases">
        <title>Identification of biosynthetic pathway for the production of the potent trypsin inhibitor radiosumin.</title>
        <authorList>
            <person name="Fewer D.P."/>
            <person name="Delbaje E."/>
            <person name="Ouyang X."/>
            <person name="Agostino P.D."/>
            <person name="Wahlsten M."/>
            <person name="Jokela J."/>
            <person name="Permi P."/>
            <person name="Haapaniemi E."/>
            <person name="Koistinen H."/>
        </authorList>
    </citation>
    <scope>NUCLEOTIDE SEQUENCE [LARGE SCALE GENOMIC DNA]</scope>
    <source>
        <strain evidence="7 8">NIES-515</strain>
    </source>
</reference>
<dbReference type="PANTHER" id="PTHR43822">
    <property type="entry name" value="HOMOACONITASE, MITOCHONDRIAL-RELATED"/>
    <property type="match status" value="1"/>
</dbReference>
<dbReference type="NCBIfam" id="NF001614">
    <property type="entry name" value="PRK00402.1"/>
    <property type="match status" value="1"/>
</dbReference>
<evidence type="ECO:0000256" key="4">
    <source>
        <dbReference type="ARBA" id="ARBA00023014"/>
    </source>
</evidence>
<keyword evidence="2" id="KW-0479">Metal-binding</keyword>
<organism evidence="7 8">
    <name type="scientific">Plectonema radiosum NIES-515</name>
    <dbReference type="NCBI Taxonomy" id="2986073"/>
    <lineage>
        <taxon>Bacteria</taxon>
        <taxon>Bacillati</taxon>
        <taxon>Cyanobacteriota</taxon>
        <taxon>Cyanophyceae</taxon>
        <taxon>Oscillatoriophycideae</taxon>
        <taxon>Oscillatoriales</taxon>
        <taxon>Microcoleaceae</taxon>
        <taxon>Plectonema</taxon>
    </lineage>
</organism>
<dbReference type="InterPro" id="IPR033941">
    <property type="entry name" value="IPMI_cat"/>
</dbReference>
<sequence length="430" mass="46599">MVEKMLARASGNAYVKPGMAIFIQVDLAMSCDTCVGPVAEIFYENFGEKAKLWNQNQVVLVADHLIHINDLRPEPIADQLYQDLVQFAKEQDCQWFDVVAPGQAAGICHILLPEKGFVRPGMVVVGTDSHTCTFGAFGCFGTGVGTTEMANVFAMGDTWIRLPETLLFELEGFLPKHISAKDIILFILGKIGCEGGRGKVMEFRGSIIDQLPIDERMTLCNMATECGALCGLIAPDKLTLDYVQSRSQEAFEVVVSDPDAEYEQVYRFDLSNLEPQVARPYKPDQVSGISELAEVPITRAYIGSCTGGKLFDIAEAAEAIKGYHVASGVSLFVVPASQEIRQKAEELGYLKILEEAGAQILKSGCGACINAGLGVLGKEETGVYAINRNFKGRSGDPSGKNYLASPRVVAISAVKAKITDQLNEVDIVQP</sequence>
<keyword evidence="5 7" id="KW-0456">Lyase</keyword>
<evidence type="ECO:0000256" key="3">
    <source>
        <dbReference type="ARBA" id="ARBA00023004"/>
    </source>
</evidence>
<gene>
    <name evidence="7" type="ORF">OGM63_09350</name>
</gene>
<proteinExistence type="predicted"/>
<accession>A0ABT3AXJ0</accession>
<dbReference type="Gene3D" id="3.30.499.10">
    <property type="entry name" value="Aconitase, domain 3"/>
    <property type="match status" value="2"/>
</dbReference>
<evidence type="ECO:0000256" key="2">
    <source>
        <dbReference type="ARBA" id="ARBA00022723"/>
    </source>
</evidence>
<keyword evidence="1" id="KW-0004">4Fe-4S</keyword>
<dbReference type="InterPro" id="IPR001030">
    <property type="entry name" value="Acoase/IPM_deHydtase_lsu_aba"/>
</dbReference>
<dbReference type="PANTHER" id="PTHR43822:SF2">
    <property type="entry name" value="HOMOACONITASE, MITOCHONDRIAL"/>
    <property type="match status" value="1"/>
</dbReference>
<dbReference type="CDD" id="cd01583">
    <property type="entry name" value="IPMI"/>
    <property type="match status" value="1"/>
</dbReference>
<keyword evidence="3" id="KW-0408">Iron</keyword>
<dbReference type="NCBIfam" id="TIGR01343">
    <property type="entry name" value="hacA_fam"/>
    <property type="match status" value="1"/>
</dbReference>
<evidence type="ECO:0000256" key="1">
    <source>
        <dbReference type="ARBA" id="ARBA00022485"/>
    </source>
</evidence>
<evidence type="ECO:0000313" key="7">
    <source>
        <dbReference type="EMBL" id="MCV3213715.1"/>
    </source>
</evidence>
<dbReference type="Pfam" id="PF00330">
    <property type="entry name" value="Aconitase"/>
    <property type="match status" value="1"/>
</dbReference>
<keyword evidence="4" id="KW-0411">Iron-sulfur</keyword>
<dbReference type="InterPro" id="IPR015931">
    <property type="entry name" value="Acnase/IPM_dHydase_lsu_aba_1/3"/>
</dbReference>
<comment type="caution">
    <text evidence="7">The sequence shown here is derived from an EMBL/GenBank/DDBJ whole genome shotgun (WGS) entry which is preliminary data.</text>
</comment>
<dbReference type="InterPro" id="IPR006251">
    <property type="entry name" value="Homoacnase/IPMdehydase_lsu"/>
</dbReference>
<dbReference type="EC" id="4.2.1.33" evidence="7"/>
<keyword evidence="8" id="KW-1185">Reference proteome</keyword>
<dbReference type="Proteomes" id="UP001526143">
    <property type="component" value="Unassembled WGS sequence"/>
</dbReference>